<evidence type="ECO:0000313" key="7">
    <source>
        <dbReference type="EMBL" id="QUH27452.1"/>
    </source>
</evidence>
<dbReference type="GO" id="GO:0005524">
    <property type="term" value="F:ATP binding"/>
    <property type="evidence" value="ECO:0007669"/>
    <property type="project" value="UniProtKB-KW"/>
</dbReference>
<reference evidence="7 8" key="1">
    <citation type="submission" date="2020-07" db="EMBL/GenBank/DDBJ databases">
        <title>Vallitalea guaymasensis genome.</title>
        <authorList>
            <person name="Postec A."/>
        </authorList>
    </citation>
    <scope>NUCLEOTIDE SEQUENCE [LARGE SCALE GENOMIC DNA]</scope>
    <source>
        <strain evidence="7 8">Ra1766G1</strain>
    </source>
</reference>
<dbReference type="InterPro" id="IPR036113">
    <property type="entry name" value="Asp/Glu-ADT_sf_sub_c"/>
</dbReference>
<dbReference type="EMBL" id="CP058561">
    <property type="protein sequence ID" value="QUH27452.1"/>
    <property type="molecule type" value="Genomic_DNA"/>
</dbReference>
<dbReference type="GO" id="GO:0050567">
    <property type="term" value="F:glutaminyl-tRNA synthase (glutamine-hydrolyzing) activity"/>
    <property type="evidence" value="ECO:0007669"/>
    <property type="project" value="UniProtKB-UniRule"/>
</dbReference>
<dbReference type="SUPFAM" id="SSF141000">
    <property type="entry name" value="Glu-tRNAGln amidotransferase C subunit"/>
    <property type="match status" value="1"/>
</dbReference>
<keyword evidence="6" id="KW-0067">ATP-binding</keyword>
<comment type="catalytic activity">
    <reaction evidence="4 6">
        <text>L-aspartyl-tRNA(Asn) + L-glutamine + ATP + H2O = L-asparaginyl-tRNA(Asn) + L-glutamate + ADP + phosphate + 2 H(+)</text>
        <dbReference type="Rhea" id="RHEA:14513"/>
        <dbReference type="Rhea" id="RHEA-COMP:9674"/>
        <dbReference type="Rhea" id="RHEA-COMP:9677"/>
        <dbReference type="ChEBI" id="CHEBI:15377"/>
        <dbReference type="ChEBI" id="CHEBI:15378"/>
        <dbReference type="ChEBI" id="CHEBI:29985"/>
        <dbReference type="ChEBI" id="CHEBI:30616"/>
        <dbReference type="ChEBI" id="CHEBI:43474"/>
        <dbReference type="ChEBI" id="CHEBI:58359"/>
        <dbReference type="ChEBI" id="CHEBI:78515"/>
        <dbReference type="ChEBI" id="CHEBI:78516"/>
        <dbReference type="ChEBI" id="CHEBI:456216"/>
    </reaction>
</comment>
<dbReference type="KEGG" id="vgu:HYG85_00355"/>
<dbReference type="GO" id="GO:0006450">
    <property type="term" value="P:regulation of translational fidelity"/>
    <property type="evidence" value="ECO:0007669"/>
    <property type="project" value="InterPro"/>
</dbReference>
<dbReference type="PANTHER" id="PTHR15004">
    <property type="entry name" value="GLUTAMYL-TRNA(GLN) AMIDOTRANSFERASE SUBUNIT C, MITOCHONDRIAL"/>
    <property type="match status" value="1"/>
</dbReference>
<evidence type="ECO:0000256" key="4">
    <source>
        <dbReference type="ARBA" id="ARBA00047380"/>
    </source>
</evidence>
<evidence type="ECO:0000256" key="3">
    <source>
        <dbReference type="ARBA" id="ARBA00024799"/>
    </source>
</evidence>
<dbReference type="GO" id="GO:0070681">
    <property type="term" value="P:glutaminyl-tRNAGln biosynthesis via transamidation"/>
    <property type="evidence" value="ECO:0007669"/>
    <property type="project" value="TreeGrafter"/>
</dbReference>
<keyword evidence="6" id="KW-0547">Nucleotide-binding</keyword>
<organism evidence="7 8">
    <name type="scientific">Vallitalea guaymasensis</name>
    <dbReference type="NCBI Taxonomy" id="1185412"/>
    <lineage>
        <taxon>Bacteria</taxon>
        <taxon>Bacillati</taxon>
        <taxon>Bacillota</taxon>
        <taxon>Clostridia</taxon>
        <taxon>Lachnospirales</taxon>
        <taxon>Vallitaleaceae</taxon>
        <taxon>Vallitalea</taxon>
    </lineage>
</organism>
<comment type="function">
    <text evidence="3 6">Allows the formation of correctly charged Asn-tRNA(Asn) or Gln-tRNA(Gln) through the transamidation of misacylated Asp-tRNA(Asn) or Glu-tRNA(Gln) in organisms which lack either or both of asparaginyl-tRNA or glutaminyl-tRNA synthetases. The reaction takes place in the presence of glutamine and ATP through an activated phospho-Asp-tRNA(Asn) or phospho-Glu-tRNA(Gln).</text>
</comment>
<dbReference type="Gene3D" id="1.10.20.60">
    <property type="entry name" value="Glu-tRNAGln amidotransferase C subunit, N-terminal domain"/>
    <property type="match status" value="1"/>
</dbReference>
<comment type="catalytic activity">
    <reaction evidence="5 6">
        <text>L-glutamyl-tRNA(Gln) + L-glutamine + ATP + H2O = L-glutaminyl-tRNA(Gln) + L-glutamate + ADP + phosphate + H(+)</text>
        <dbReference type="Rhea" id="RHEA:17521"/>
        <dbReference type="Rhea" id="RHEA-COMP:9681"/>
        <dbReference type="Rhea" id="RHEA-COMP:9684"/>
        <dbReference type="ChEBI" id="CHEBI:15377"/>
        <dbReference type="ChEBI" id="CHEBI:15378"/>
        <dbReference type="ChEBI" id="CHEBI:29985"/>
        <dbReference type="ChEBI" id="CHEBI:30616"/>
        <dbReference type="ChEBI" id="CHEBI:43474"/>
        <dbReference type="ChEBI" id="CHEBI:58359"/>
        <dbReference type="ChEBI" id="CHEBI:78520"/>
        <dbReference type="ChEBI" id="CHEBI:78521"/>
        <dbReference type="ChEBI" id="CHEBI:456216"/>
    </reaction>
</comment>
<comment type="similarity">
    <text evidence="1 6">Belongs to the GatC family.</text>
</comment>
<dbReference type="GO" id="GO:0006412">
    <property type="term" value="P:translation"/>
    <property type="evidence" value="ECO:0007669"/>
    <property type="project" value="UniProtKB-UniRule"/>
</dbReference>
<dbReference type="Pfam" id="PF02686">
    <property type="entry name" value="GatC"/>
    <property type="match status" value="1"/>
</dbReference>
<evidence type="ECO:0000256" key="6">
    <source>
        <dbReference type="HAMAP-Rule" id="MF_00122"/>
    </source>
</evidence>
<evidence type="ECO:0000256" key="2">
    <source>
        <dbReference type="ARBA" id="ARBA00011123"/>
    </source>
</evidence>
<dbReference type="AlphaFoldDB" id="A0A8J8M6T7"/>
<dbReference type="Proteomes" id="UP000677305">
    <property type="component" value="Chromosome"/>
</dbReference>
<keyword evidence="8" id="KW-1185">Reference proteome</keyword>
<comment type="subunit">
    <text evidence="2 6">Heterotrimer of A, B and C subunits.</text>
</comment>
<name>A0A8J8M6T7_9FIRM</name>
<protein>
    <recommendedName>
        <fullName evidence="6">Aspartyl/glutamyl-tRNA(Asn/Gln) amidotransferase subunit C</fullName>
        <shortName evidence="6">Asp/Glu-ADT subunit C</shortName>
        <ecNumber evidence="6">6.3.5.-</ecNumber>
    </recommendedName>
</protein>
<accession>A0A8J8M6T7</accession>
<dbReference type="HAMAP" id="MF_00122">
    <property type="entry name" value="GatC"/>
    <property type="match status" value="1"/>
</dbReference>
<keyword evidence="6" id="KW-0436">Ligase</keyword>
<dbReference type="NCBIfam" id="TIGR00135">
    <property type="entry name" value="gatC"/>
    <property type="match status" value="1"/>
</dbReference>
<evidence type="ECO:0000313" key="8">
    <source>
        <dbReference type="Proteomes" id="UP000677305"/>
    </source>
</evidence>
<dbReference type="EC" id="6.3.5.-" evidence="6"/>
<evidence type="ECO:0000256" key="5">
    <source>
        <dbReference type="ARBA" id="ARBA00047913"/>
    </source>
</evidence>
<sequence>MVECYKSKKGGINVKITKEQVEHVANLARLNLTEEEKEQMTTDMEVIIEFANRINEINIDNINPTAHIIPINNVFREDTVNPSFSRDELLSNAPNKENGCFSVPRIVE</sequence>
<dbReference type="InterPro" id="IPR003837">
    <property type="entry name" value="GatC"/>
</dbReference>
<proteinExistence type="inferred from homology"/>
<evidence type="ECO:0000256" key="1">
    <source>
        <dbReference type="ARBA" id="ARBA00010757"/>
    </source>
</evidence>
<dbReference type="PANTHER" id="PTHR15004:SF0">
    <property type="entry name" value="GLUTAMYL-TRNA(GLN) AMIDOTRANSFERASE SUBUNIT C, MITOCHONDRIAL"/>
    <property type="match status" value="1"/>
</dbReference>
<gene>
    <name evidence="6 7" type="primary">gatC</name>
    <name evidence="7" type="ORF">HYG85_00355</name>
</gene>
<keyword evidence="6" id="KW-0648">Protein biosynthesis</keyword>